<sequence>MQSAARWLAGVMADKTRKIPGPDHPITVAKNPDRVVVKLGDQVLADTRDALSLQESTYPAVQYVPRDDVDFTLLERTEHSTYCPYKGDASYYSILPAGEAGVNAVWTYEQPYDAVADIRDHVAFYADKVSIEIIVD</sequence>
<dbReference type="InterPro" id="IPR038694">
    <property type="entry name" value="DUF427_sf"/>
</dbReference>
<proteinExistence type="predicted"/>
<evidence type="ECO:0000313" key="3">
    <source>
        <dbReference type="Proteomes" id="UP001500280"/>
    </source>
</evidence>
<dbReference type="PANTHER" id="PTHR34310">
    <property type="entry name" value="DUF427 DOMAIN PROTEIN (AFU_ORTHOLOGUE AFUA_3G02220)"/>
    <property type="match status" value="1"/>
</dbReference>
<dbReference type="EMBL" id="BAAANF010000002">
    <property type="protein sequence ID" value="GAA1666907.1"/>
    <property type="molecule type" value="Genomic_DNA"/>
</dbReference>
<organism evidence="2 3">
    <name type="scientific">Kribbella yunnanensis</name>
    <dbReference type="NCBI Taxonomy" id="190194"/>
    <lineage>
        <taxon>Bacteria</taxon>
        <taxon>Bacillati</taxon>
        <taxon>Actinomycetota</taxon>
        <taxon>Actinomycetes</taxon>
        <taxon>Propionibacteriales</taxon>
        <taxon>Kribbellaceae</taxon>
        <taxon>Kribbella</taxon>
    </lineage>
</organism>
<protein>
    <submittedName>
        <fullName evidence="2">DUF427 domain-containing protein</fullName>
    </submittedName>
</protein>
<keyword evidence="3" id="KW-1185">Reference proteome</keyword>
<dbReference type="Gene3D" id="2.170.150.40">
    <property type="entry name" value="Domain of unknown function (DUF427)"/>
    <property type="match status" value="1"/>
</dbReference>
<comment type="caution">
    <text evidence="2">The sequence shown here is derived from an EMBL/GenBank/DDBJ whole genome shotgun (WGS) entry which is preliminary data.</text>
</comment>
<evidence type="ECO:0000313" key="2">
    <source>
        <dbReference type="EMBL" id="GAA1666907.1"/>
    </source>
</evidence>
<gene>
    <name evidence="2" type="ORF">GCM10009745_06450</name>
</gene>
<dbReference type="InterPro" id="IPR007361">
    <property type="entry name" value="DUF427"/>
</dbReference>
<evidence type="ECO:0000259" key="1">
    <source>
        <dbReference type="Pfam" id="PF04248"/>
    </source>
</evidence>
<accession>A0ABN2G829</accession>
<dbReference type="PANTHER" id="PTHR34310:SF9">
    <property type="entry name" value="BLR5716 PROTEIN"/>
    <property type="match status" value="1"/>
</dbReference>
<dbReference type="Proteomes" id="UP001500280">
    <property type="component" value="Unassembled WGS sequence"/>
</dbReference>
<feature type="domain" description="DUF427" evidence="1">
    <location>
        <begin position="35"/>
        <end position="126"/>
    </location>
</feature>
<name>A0ABN2G829_9ACTN</name>
<dbReference type="Pfam" id="PF04248">
    <property type="entry name" value="NTP_transf_9"/>
    <property type="match status" value="1"/>
</dbReference>
<reference evidence="3" key="1">
    <citation type="journal article" date="2019" name="Int. J. Syst. Evol. Microbiol.">
        <title>The Global Catalogue of Microorganisms (GCM) 10K type strain sequencing project: providing services to taxonomists for standard genome sequencing and annotation.</title>
        <authorList>
            <consortium name="The Broad Institute Genomics Platform"/>
            <consortium name="The Broad Institute Genome Sequencing Center for Infectious Disease"/>
            <person name="Wu L."/>
            <person name="Ma J."/>
        </authorList>
    </citation>
    <scope>NUCLEOTIDE SEQUENCE [LARGE SCALE GENOMIC DNA]</scope>
    <source>
        <strain evidence="3">JCM 14307</strain>
    </source>
</reference>